<evidence type="ECO:0000256" key="6">
    <source>
        <dbReference type="ARBA" id="ARBA00022782"/>
    </source>
</evidence>
<keyword evidence="17" id="KW-1133">Transmembrane helix</keyword>
<evidence type="ECO:0000259" key="18">
    <source>
        <dbReference type="PROSITE" id="PS50026"/>
    </source>
</evidence>
<comment type="caution">
    <text evidence="14">Lacks conserved residue(s) required for the propagation of feature annotation.</text>
</comment>
<protein>
    <recommendedName>
        <fullName evidence="13">Protein cueball</fullName>
    </recommendedName>
</protein>
<dbReference type="InterPro" id="IPR000033">
    <property type="entry name" value="LDLR_classB_rpt"/>
</dbReference>
<evidence type="ECO:0000256" key="5">
    <source>
        <dbReference type="ARBA" id="ARBA00022737"/>
    </source>
</evidence>
<dbReference type="Proteomes" id="UP001359485">
    <property type="component" value="Unassembled WGS sequence"/>
</dbReference>
<feature type="disulfide bond" evidence="14">
    <location>
        <begin position="395"/>
        <end position="405"/>
    </location>
</feature>
<dbReference type="SMART" id="SM00181">
    <property type="entry name" value="EGF"/>
    <property type="match status" value="3"/>
</dbReference>
<keyword evidence="6" id="KW-0221">Differentiation</keyword>
<accession>A0ABR1AXR7</accession>
<evidence type="ECO:0000313" key="19">
    <source>
        <dbReference type="EMBL" id="KAK6630977.1"/>
    </source>
</evidence>
<evidence type="ECO:0000256" key="13">
    <source>
        <dbReference type="ARBA" id="ARBA00040020"/>
    </source>
</evidence>
<comment type="caution">
    <text evidence="19">The sequence shown here is derived from an EMBL/GenBank/DDBJ whole genome shotgun (WGS) entry which is preliminary data.</text>
</comment>
<evidence type="ECO:0000256" key="1">
    <source>
        <dbReference type="ARBA" id="ARBA00004251"/>
    </source>
</evidence>
<name>A0ABR1AXR7_POLSC</name>
<dbReference type="PANTHER" id="PTHR46513">
    <property type="entry name" value="VITELLOGENIN RECEPTOR-LIKE PROTEIN-RELATED-RELATED"/>
    <property type="match status" value="1"/>
</dbReference>
<comment type="subcellular location">
    <subcellularLocation>
        <location evidence="1">Cell membrane</location>
        <topology evidence="1">Single-pass type I membrane protein</topology>
    </subcellularLocation>
</comment>
<dbReference type="PROSITE" id="PS51120">
    <property type="entry name" value="LDLRB"/>
    <property type="match status" value="2"/>
</dbReference>
<evidence type="ECO:0000256" key="12">
    <source>
        <dbReference type="ARBA" id="ARBA00038070"/>
    </source>
</evidence>
<dbReference type="SMART" id="SM00135">
    <property type="entry name" value="LY"/>
    <property type="match status" value="4"/>
</dbReference>
<feature type="transmembrane region" description="Helical" evidence="17">
    <location>
        <begin position="476"/>
        <end position="496"/>
    </location>
</feature>
<evidence type="ECO:0000256" key="14">
    <source>
        <dbReference type="PROSITE-ProRule" id="PRU00076"/>
    </source>
</evidence>
<sequence length="593" mass="66879">MYRNICHTSSDISSCLKEEEPISCELEISDLAVANDEGINFFDIDGRITSVSNEFSDRIHDFYVLTYDFVNGRIIFSVNEHEFSIFAYNLSDKSLTPLVPRQKNNVEGMTYYPESETLFWTDGNGHSIWRRVLSNESTPVELFFNFTSDIPTGITISRCKGFLFWTNSNHRSASIDRSDVDGSNHVKLITENLFVPLAVTVDDASHKLYWTEDQSGIYYKIERSNLDGQQRELIVRQTNQEPFGLATLNSVLYWTDTVRRNIWTIVPDSLYLNGSETKSEPKVFHDFDKSIPYGIVAIWFPDFECTEVPQLPTPPRTHVNQTAVEDLNGSYCLNSGERVLGDCRCKVGFTGNRCEISECHNFCLNGGECYLDGAGFAECRCPAGYVGSRCDRDLCSGFCLNGGRCLINNTVPVCACGTRYAGQRCEISVDFVCNEICVEPVRKAKCNCSNGDGPKCEATVHYIESVDASQCQEQRIITIFLICFEALTVLVVVMLARKVCVLRRRPRIKKRIIINKGVKSQTPMTARPQSVPSEQCEITIENCCNMNICETPCFEPSLRSSRPSSSQPKRTEDKLNLLKNMEEELDGSKGLYS</sequence>
<dbReference type="SUPFAM" id="SSF63825">
    <property type="entry name" value="YWTD domain"/>
    <property type="match status" value="1"/>
</dbReference>
<evidence type="ECO:0000256" key="8">
    <source>
        <dbReference type="ARBA" id="ARBA00022943"/>
    </source>
</evidence>
<evidence type="ECO:0000256" key="2">
    <source>
        <dbReference type="ARBA" id="ARBA00022475"/>
    </source>
</evidence>
<evidence type="ECO:0000256" key="16">
    <source>
        <dbReference type="SAM" id="MobiDB-lite"/>
    </source>
</evidence>
<dbReference type="Gene3D" id="2.10.25.10">
    <property type="entry name" value="Laminin"/>
    <property type="match status" value="2"/>
</dbReference>
<evidence type="ECO:0000256" key="15">
    <source>
        <dbReference type="PROSITE-ProRule" id="PRU00461"/>
    </source>
</evidence>
<evidence type="ECO:0000256" key="3">
    <source>
        <dbReference type="ARBA" id="ARBA00022536"/>
    </source>
</evidence>
<keyword evidence="3 14" id="KW-0245">EGF-like domain</keyword>
<proteinExistence type="inferred from homology"/>
<evidence type="ECO:0000256" key="17">
    <source>
        <dbReference type="SAM" id="Phobius"/>
    </source>
</evidence>
<feature type="disulfide bond" evidence="14">
    <location>
        <begin position="381"/>
        <end position="390"/>
    </location>
</feature>
<evidence type="ECO:0000256" key="4">
    <source>
        <dbReference type="ARBA" id="ARBA00022729"/>
    </source>
</evidence>
<feature type="repeat" description="LDL-receptor class B" evidence="15">
    <location>
        <begin position="161"/>
        <end position="205"/>
    </location>
</feature>
<evidence type="ECO:0000256" key="10">
    <source>
        <dbReference type="ARBA" id="ARBA00023157"/>
    </source>
</evidence>
<organism evidence="19 20">
    <name type="scientific">Polyplax serrata</name>
    <name type="common">Common mouse louse</name>
    <dbReference type="NCBI Taxonomy" id="468196"/>
    <lineage>
        <taxon>Eukaryota</taxon>
        <taxon>Metazoa</taxon>
        <taxon>Ecdysozoa</taxon>
        <taxon>Arthropoda</taxon>
        <taxon>Hexapoda</taxon>
        <taxon>Insecta</taxon>
        <taxon>Pterygota</taxon>
        <taxon>Neoptera</taxon>
        <taxon>Paraneoptera</taxon>
        <taxon>Psocodea</taxon>
        <taxon>Troctomorpha</taxon>
        <taxon>Phthiraptera</taxon>
        <taxon>Anoplura</taxon>
        <taxon>Polyplacidae</taxon>
        <taxon>Polyplax</taxon>
    </lineage>
</organism>
<dbReference type="PROSITE" id="PS00022">
    <property type="entry name" value="EGF_1"/>
    <property type="match status" value="2"/>
</dbReference>
<evidence type="ECO:0000256" key="7">
    <source>
        <dbReference type="ARBA" id="ARBA00022871"/>
    </source>
</evidence>
<dbReference type="InterPro" id="IPR000742">
    <property type="entry name" value="EGF"/>
</dbReference>
<dbReference type="PROSITE" id="PS50026">
    <property type="entry name" value="EGF_3"/>
    <property type="match status" value="2"/>
</dbReference>
<dbReference type="CDD" id="cd00054">
    <property type="entry name" value="EGF_CA"/>
    <property type="match status" value="1"/>
</dbReference>
<feature type="compositionally biased region" description="Basic and acidic residues" evidence="16">
    <location>
        <begin position="569"/>
        <end position="582"/>
    </location>
</feature>
<dbReference type="SUPFAM" id="SSF57196">
    <property type="entry name" value="EGF/Laminin"/>
    <property type="match status" value="2"/>
</dbReference>
<gene>
    <name evidence="19" type="ORF">RUM44_003149</name>
</gene>
<dbReference type="InterPro" id="IPR011042">
    <property type="entry name" value="6-blade_b-propeller_TolB-like"/>
</dbReference>
<feature type="domain" description="EGF-like" evidence="18">
    <location>
        <begin position="392"/>
        <end position="426"/>
    </location>
</feature>
<keyword evidence="11" id="KW-0325">Glycoprotein</keyword>
<keyword evidence="9 17" id="KW-0472">Membrane</keyword>
<feature type="region of interest" description="Disordered" evidence="16">
    <location>
        <begin position="559"/>
        <end position="593"/>
    </location>
</feature>
<dbReference type="Gene3D" id="2.120.10.30">
    <property type="entry name" value="TolB, C-terminal domain"/>
    <property type="match status" value="1"/>
</dbReference>
<dbReference type="PROSITE" id="PS01186">
    <property type="entry name" value="EGF_2"/>
    <property type="match status" value="1"/>
</dbReference>
<keyword evidence="7" id="KW-0744">Spermatogenesis</keyword>
<evidence type="ECO:0000313" key="20">
    <source>
        <dbReference type="Proteomes" id="UP001359485"/>
    </source>
</evidence>
<reference evidence="19 20" key="1">
    <citation type="submission" date="2023-09" db="EMBL/GenBank/DDBJ databases">
        <title>Genomes of two closely related lineages of the louse Polyplax serrata with different host specificities.</title>
        <authorList>
            <person name="Martinu J."/>
            <person name="Tarabai H."/>
            <person name="Stefka J."/>
            <person name="Hypsa V."/>
        </authorList>
    </citation>
    <scope>NUCLEOTIDE SEQUENCE [LARGE SCALE GENOMIC DNA]</scope>
    <source>
        <strain evidence="19">98ZLc_SE</strain>
    </source>
</reference>
<keyword evidence="10 14" id="KW-1015">Disulfide bond</keyword>
<evidence type="ECO:0000256" key="9">
    <source>
        <dbReference type="ARBA" id="ARBA00023136"/>
    </source>
</evidence>
<keyword evidence="4" id="KW-0732">Signal</keyword>
<feature type="compositionally biased region" description="Low complexity" evidence="16">
    <location>
        <begin position="559"/>
        <end position="568"/>
    </location>
</feature>
<keyword evidence="8" id="KW-0896">Oogenesis</keyword>
<dbReference type="PANTHER" id="PTHR46513:SF42">
    <property type="entry name" value="PROTEIN CUEBALL"/>
    <property type="match status" value="1"/>
</dbReference>
<dbReference type="InterPro" id="IPR050778">
    <property type="entry name" value="Cueball_EGF_LRP_Nidogen"/>
</dbReference>
<feature type="disulfide bond" evidence="14">
    <location>
        <begin position="416"/>
        <end position="425"/>
    </location>
</feature>
<keyword evidence="20" id="KW-1185">Reference proteome</keyword>
<feature type="repeat" description="LDL-receptor class B" evidence="15">
    <location>
        <begin position="206"/>
        <end position="251"/>
    </location>
</feature>
<evidence type="ECO:0000256" key="11">
    <source>
        <dbReference type="ARBA" id="ARBA00023180"/>
    </source>
</evidence>
<feature type="domain" description="EGF-like" evidence="18">
    <location>
        <begin position="355"/>
        <end position="391"/>
    </location>
</feature>
<keyword evidence="5" id="KW-0677">Repeat</keyword>
<dbReference type="EMBL" id="JAWJWF010000007">
    <property type="protein sequence ID" value="KAK6630977.1"/>
    <property type="molecule type" value="Genomic_DNA"/>
</dbReference>
<comment type="similarity">
    <text evidence="12">Belongs to the cueball family.</text>
</comment>
<feature type="disulfide bond" evidence="14">
    <location>
        <begin position="359"/>
        <end position="369"/>
    </location>
</feature>
<keyword evidence="2" id="KW-1003">Cell membrane</keyword>
<keyword evidence="17" id="KW-0812">Transmembrane</keyword>
<dbReference type="Pfam" id="PF00058">
    <property type="entry name" value="Ldl_recept_b"/>
    <property type="match status" value="1"/>
</dbReference>